<keyword evidence="2" id="KW-0186">Copper</keyword>
<dbReference type="AlphaFoldDB" id="A0A0R0CIV9"/>
<protein>
    <recommendedName>
        <fullName evidence="4">CopC domain-containing protein</fullName>
    </recommendedName>
</protein>
<evidence type="ECO:0000259" key="4">
    <source>
        <dbReference type="Pfam" id="PF04234"/>
    </source>
</evidence>
<proteinExistence type="predicted"/>
<comment type="caution">
    <text evidence="5">The sequence shown here is derived from an EMBL/GenBank/DDBJ whole genome shotgun (WGS) entry which is preliminary data.</text>
</comment>
<accession>A0A0R0CIV9</accession>
<evidence type="ECO:0000256" key="3">
    <source>
        <dbReference type="SAM" id="SignalP"/>
    </source>
</evidence>
<dbReference type="Proteomes" id="UP000051863">
    <property type="component" value="Unassembled WGS sequence"/>
</dbReference>
<feature type="chain" id="PRO_5006394130" description="CopC domain-containing protein" evidence="3">
    <location>
        <begin position="28"/>
        <end position="126"/>
    </location>
</feature>
<sequence>MSLLRRFSLSAAAVLLAGFFMPATAMAHPRVLSSNPAANTAVAAPAQIDVSFSEALLARGSRAELFMGHGRLWMKVAVAPAQVLADGRTLRTVPDAALVPGNYRLQWRTVGADSHPMSGDLDFSVK</sequence>
<dbReference type="InterPro" id="IPR014755">
    <property type="entry name" value="Cu-Rt/internalin_Ig-like"/>
</dbReference>
<evidence type="ECO:0000313" key="5">
    <source>
        <dbReference type="EMBL" id="KRG65870.1"/>
    </source>
</evidence>
<keyword evidence="6" id="KW-1185">Reference proteome</keyword>
<evidence type="ECO:0000256" key="2">
    <source>
        <dbReference type="ARBA" id="ARBA00023008"/>
    </source>
</evidence>
<dbReference type="GO" id="GO:0046688">
    <property type="term" value="P:response to copper ion"/>
    <property type="evidence" value="ECO:0007669"/>
    <property type="project" value="InterPro"/>
</dbReference>
<dbReference type="OrthoDB" id="9796814at2"/>
<evidence type="ECO:0000313" key="6">
    <source>
        <dbReference type="Proteomes" id="UP000051863"/>
    </source>
</evidence>
<feature type="domain" description="CopC" evidence="4">
    <location>
        <begin position="28"/>
        <end position="125"/>
    </location>
</feature>
<dbReference type="GO" id="GO:0005507">
    <property type="term" value="F:copper ion binding"/>
    <property type="evidence" value="ECO:0007669"/>
    <property type="project" value="InterPro"/>
</dbReference>
<dbReference type="RefSeq" id="WP_083491326.1">
    <property type="nucleotide sequence ID" value="NZ_LDJJ01000050.1"/>
</dbReference>
<dbReference type="EMBL" id="LDJJ01000050">
    <property type="protein sequence ID" value="KRG65870.1"/>
    <property type="molecule type" value="Genomic_DNA"/>
</dbReference>
<dbReference type="Pfam" id="PF04234">
    <property type="entry name" value="CopC"/>
    <property type="match status" value="1"/>
</dbReference>
<dbReference type="PATRIC" id="fig|405446.3.peg.2612"/>
<dbReference type="SUPFAM" id="SSF81296">
    <property type="entry name" value="E set domains"/>
    <property type="match status" value="1"/>
</dbReference>
<organism evidence="5 6">
    <name type="scientific">Stenotrophomonas terrae</name>
    <dbReference type="NCBI Taxonomy" id="405446"/>
    <lineage>
        <taxon>Bacteria</taxon>
        <taxon>Pseudomonadati</taxon>
        <taxon>Pseudomonadota</taxon>
        <taxon>Gammaproteobacteria</taxon>
        <taxon>Lysobacterales</taxon>
        <taxon>Lysobacteraceae</taxon>
        <taxon>Stenotrophomonas</taxon>
    </lineage>
</organism>
<feature type="signal peptide" evidence="3">
    <location>
        <begin position="1"/>
        <end position="27"/>
    </location>
</feature>
<dbReference type="Gene3D" id="2.60.40.1220">
    <property type="match status" value="1"/>
</dbReference>
<gene>
    <name evidence="5" type="ORF">ABB27_14340</name>
</gene>
<dbReference type="InterPro" id="IPR014756">
    <property type="entry name" value="Ig_E-set"/>
</dbReference>
<dbReference type="GO" id="GO:0042597">
    <property type="term" value="C:periplasmic space"/>
    <property type="evidence" value="ECO:0007669"/>
    <property type="project" value="InterPro"/>
</dbReference>
<reference evidence="5 6" key="1">
    <citation type="submission" date="2015-05" db="EMBL/GenBank/DDBJ databases">
        <title>Genome sequencing and analysis of members of genus Stenotrophomonas.</title>
        <authorList>
            <person name="Patil P.P."/>
            <person name="Midha S."/>
            <person name="Patil P.B."/>
        </authorList>
    </citation>
    <scope>NUCLEOTIDE SEQUENCE [LARGE SCALE GENOMIC DNA]</scope>
    <source>
        <strain evidence="5 6">DSM 18941</strain>
    </source>
</reference>
<name>A0A0R0CIV9_9GAMM</name>
<keyword evidence="1 3" id="KW-0732">Signal</keyword>
<evidence type="ECO:0000256" key="1">
    <source>
        <dbReference type="ARBA" id="ARBA00022729"/>
    </source>
</evidence>
<dbReference type="InterPro" id="IPR007348">
    <property type="entry name" value="CopC_dom"/>
</dbReference>